<keyword evidence="6" id="KW-0418">Kinase</keyword>
<dbReference type="KEGG" id="cbot:ATE48_00475"/>
<evidence type="ECO:0000256" key="7">
    <source>
        <dbReference type="ARBA" id="ARBA00022840"/>
    </source>
</evidence>
<keyword evidence="5" id="KW-0547">Nucleotide-binding</keyword>
<dbReference type="InterPro" id="IPR036890">
    <property type="entry name" value="HATPase_C_sf"/>
</dbReference>
<dbReference type="RefSeq" id="WP_066766662.1">
    <property type="nucleotide sequence ID" value="NZ_CP013244.1"/>
</dbReference>
<keyword evidence="8" id="KW-0902">Two-component regulatory system</keyword>
<evidence type="ECO:0000256" key="8">
    <source>
        <dbReference type="ARBA" id="ARBA00023012"/>
    </source>
</evidence>
<dbReference type="OrthoDB" id="9789238at2"/>
<keyword evidence="11" id="KW-1185">Reference proteome</keyword>
<dbReference type="STRING" id="1759059.ATE48_00475"/>
<dbReference type="PROSITE" id="PS50109">
    <property type="entry name" value="HIS_KIN"/>
    <property type="match status" value="1"/>
</dbReference>
<sequence length="359" mass="37850">MNDPTVRPLQRASAPDGDRWLEALPAPVLGIDAGERIRFVNAAAADLLAGVGRGLLGRRLDEIFGIDAPIIALARRTLSGASGVAEADVALAGPGFALGRATVAAAPVGETGYIALVLTRPPRARAAPPAAASSAARTLAHEVRNPLAGIRAAAQLISRAEDEESAALAKLIVDEVDRVRRLTDRIDPLGAVEPPKFERFNIHEALDRVRKLIGSSAPNVMIRERYDPSLPHVRGDLDQLIQALLNIAKNAAEAIGESLDGEIAISTSYRSGVKFRSAASGAARAQLEVQFVDNGPGLHPDVADRLFEAFATTKSGGMGLGLTVAADIIARHDGRIEVESEPGRTSFKILLPIDPDENL</sequence>
<dbReference type="InParanoid" id="A0A1B1AD74"/>
<keyword evidence="3" id="KW-0597">Phosphoprotein</keyword>
<organism evidence="10 11">
    <name type="scientific">Candidatus Viadribacter manganicus</name>
    <dbReference type="NCBI Taxonomy" id="1759059"/>
    <lineage>
        <taxon>Bacteria</taxon>
        <taxon>Pseudomonadati</taxon>
        <taxon>Pseudomonadota</taxon>
        <taxon>Alphaproteobacteria</taxon>
        <taxon>Hyphomonadales</taxon>
        <taxon>Hyphomonadaceae</taxon>
        <taxon>Candidatus Viadribacter</taxon>
    </lineage>
</organism>
<dbReference type="Pfam" id="PF00512">
    <property type="entry name" value="HisKA"/>
    <property type="match status" value="1"/>
</dbReference>
<dbReference type="PANTHER" id="PTHR43065:SF10">
    <property type="entry name" value="PEROXIDE STRESS-ACTIVATED HISTIDINE KINASE MAK3"/>
    <property type="match status" value="1"/>
</dbReference>
<evidence type="ECO:0000256" key="5">
    <source>
        <dbReference type="ARBA" id="ARBA00022741"/>
    </source>
</evidence>
<dbReference type="EMBL" id="CP013244">
    <property type="protein sequence ID" value="ANP44502.1"/>
    <property type="molecule type" value="Genomic_DNA"/>
</dbReference>
<dbReference type="GO" id="GO:0000155">
    <property type="term" value="F:phosphorelay sensor kinase activity"/>
    <property type="evidence" value="ECO:0007669"/>
    <property type="project" value="InterPro"/>
</dbReference>
<dbReference type="Pfam" id="PF02518">
    <property type="entry name" value="HATPase_c"/>
    <property type="match status" value="1"/>
</dbReference>
<protein>
    <recommendedName>
        <fullName evidence="2">histidine kinase</fullName>
        <ecNumber evidence="2">2.7.13.3</ecNumber>
    </recommendedName>
</protein>
<dbReference type="InterPro" id="IPR003661">
    <property type="entry name" value="HisK_dim/P_dom"/>
</dbReference>
<dbReference type="InterPro" id="IPR036097">
    <property type="entry name" value="HisK_dim/P_sf"/>
</dbReference>
<dbReference type="PRINTS" id="PR00344">
    <property type="entry name" value="BCTRLSENSOR"/>
</dbReference>
<dbReference type="PANTHER" id="PTHR43065">
    <property type="entry name" value="SENSOR HISTIDINE KINASE"/>
    <property type="match status" value="1"/>
</dbReference>
<reference evidence="10 11" key="1">
    <citation type="submission" date="2015-11" db="EMBL/GenBank/DDBJ databases">
        <title>Whole-Genome Sequence of Candidatus Oderbacter manganicum from the National Park Lower Oder Valley, Germany.</title>
        <authorList>
            <person name="Braun B."/>
            <person name="Liere K."/>
            <person name="Szewzyk U."/>
        </authorList>
    </citation>
    <scope>NUCLEOTIDE SEQUENCE [LARGE SCALE GENOMIC DNA]</scope>
    <source>
        <strain evidence="10 11">OTSz_A_272</strain>
    </source>
</reference>
<dbReference type="SUPFAM" id="SSF55874">
    <property type="entry name" value="ATPase domain of HSP90 chaperone/DNA topoisomerase II/histidine kinase"/>
    <property type="match status" value="1"/>
</dbReference>
<name>A0A1B1AD74_9PROT</name>
<evidence type="ECO:0000256" key="3">
    <source>
        <dbReference type="ARBA" id="ARBA00022553"/>
    </source>
</evidence>
<evidence type="ECO:0000313" key="11">
    <source>
        <dbReference type="Proteomes" id="UP000092498"/>
    </source>
</evidence>
<evidence type="ECO:0000256" key="6">
    <source>
        <dbReference type="ARBA" id="ARBA00022777"/>
    </source>
</evidence>
<dbReference type="InterPro" id="IPR005467">
    <property type="entry name" value="His_kinase_dom"/>
</dbReference>
<dbReference type="Gene3D" id="3.30.565.10">
    <property type="entry name" value="Histidine kinase-like ATPase, C-terminal domain"/>
    <property type="match status" value="1"/>
</dbReference>
<dbReference type="GO" id="GO:0005524">
    <property type="term" value="F:ATP binding"/>
    <property type="evidence" value="ECO:0007669"/>
    <property type="project" value="UniProtKB-KW"/>
</dbReference>
<dbReference type="FunCoup" id="A0A1B1AD74">
    <property type="interactions" value="97"/>
</dbReference>
<dbReference type="AlphaFoldDB" id="A0A1B1AD74"/>
<proteinExistence type="predicted"/>
<evidence type="ECO:0000256" key="4">
    <source>
        <dbReference type="ARBA" id="ARBA00022679"/>
    </source>
</evidence>
<dbReference type="SUPFAM" id="SSF47384">
    <property type="entry name" value="Homodimeric domain of signal transducing histidine kinase"/>
    <property type="match status" value="1"/>
</dbReference>
<dbReference type="SMART" id="SM00388">
    <property type="entry name" value="HisKA"/>
    <property type="match status" value="1"/>
</dbReference>
<dbReference type="EC" id="2.7.13.3" evidence="2"/>
<comment type="catalytic activity">
    <reaction evidence="1">
        <text>ATP + protein L-histidine = ADP + protein N-phospho-L-histidine.</text>
        <dbReference type="EC" id="2.7.13.3"/>
    </reaction>
</comment>
<keyword evidence="4" id="KW-0808">Transferase</keyword>
<dbReference type="InterPro" id="IPR004358">
    <property type="entry name" value="Sig_transdc_His_kin-like_C"/>
</dbReference>
<dbReference type="InterPro" id="IPR003594">
    <property type="entry name" value="HATPase_dom"/>
</dbReference>
<feature type="domain" description="Histidine kinase" evidence="9">
    <location>
        <begin position="138"/>
        <end position="355"/>
    </location>
</feature>
<evidence type="ECO:0000313" key="10">
    <source>
        <dbReference type="EMBL" id="ANP44502.1"/>
    </source>
</evidence>
<dbReference type="Proteomes" id="UP000092498">
    <property type="component" value="Chromosome"/>
</dbReference>
<keyword evidence="7" id="KW-0067">ATP-binding</keyword>
<dbReference type="CDD" id="cd00082">
    <property type="entry name" value="HisKA"/>
    <property type="match status" value="1"/>
</dbReference>
<dbReference type="Gene3D" id="1.10.287.130">
    <property type="match status" value="1"/>
</dbReference>
<dbReference type="SMART" id="SM00387">
    <property type="entry name" value="HATPase_c"/>
    <property type="match status" value="1"/>
</dbReference>
<evidence type="ECO:0000256" key="1">
    <source>
        <dbReference type="ARBA" id="ARBA00000085"/>
    </source>
</evidence>
<evidence type="ECO:0000256" key="2">
    <source>
        <dbReference type="ARBA" id="ARBA00012438"/>
    </source>
</evidence>
<accession>A0A1B1AD74</accession>
<evidence type="ECO:0000259" key="9">
    <source>
        <dbReference type="PROSITE" id="PS50109"/>
    </source>
</evidence>
<gene>
    <name evidence="10" type="ORF">ATE48_00475</name>
</gene>